<dbReference type="Proteomes" id="UP001054945">
    <property type="component" value="Unassembled WGS sequence"/>
</dbReference>
<reference evidence="1 2" key="1">
    <citation type="submission" date="2021-06" db="EMBL/GenBank/DDBJ databases">
        <title>Caerostris extrusa draft genome.</title>
        <authorList>
            <person name="Kono N."/>
            <person name="Arakawa K."/>
        </authorList>
    </citation>
    <scope>NUCLEOTIDE SEQUENCE [LARGE SCALE GENOMIC DNA]</scope>
</reference>
<keyword evidence="2" id="KW-1185">Reference proteome</keyword>
<gene>
    <name evidence="1" type="ORF">CEXT_748611</name>
</gene>
<organism evidence="1 2">
    <name type="scientific">Caerostris extrusa</name>
    <name type="common">Bark spider</name>
    <name type="synonym">Caerostris bankana</name>
    <dbReference type="NCBI Taxonomy" id="172846"/>
    <lineage>
        <taxon>Eukaryota</taxon>
        <taxon>Metazoa</taxon>
        <taxon>Ecdysozoa</taxon>
        <taxon>Arthropoda</taxon>
        <taxon>Chelicerata</taxon>
        <taxon>Arachnida</taxon>
        <taxon>Araneae</taxon>
        <taxon>Araneomorphae</taxon>
        <taxon>Entelegynae</taxon>
        <taxon>Araneoidea</taxon>
        <taxon>Araneidae</taxon>
        <taxon>Caerostris</taxon>
    </lineage>
</organism>
<proteinExistence type="predicted"/>
<accession>A0AAV4Y5L7</accession>
<evidence type="ECO:0000313" key="2">
    <source>
        <dbReference type="Proteomes" id="UP001054945"/>
    </source>
</evidence>
<evidence type="ECO:0000313" key="1">
    <source>
        <dbReference type="EMBL" id="GIZ01510.1"/>
    </source>
</evidence>
<dbReference type="EMBL" id="BPLR01001312">
    <property type="protein sequence ID" value="GIZ01510.1"/>
    <property type="molecule type" value="Genomic_DNA"/>
</dbReference>
<comment type="caution">
    <text evidence="1">The sequence shown here is derived from an EMBL/GenBank/DDBJ whole genome shotgun (WGS) entry which is preliminary data.</text>
</comment>
<name>A0AAV4Y5L7_CAEEX</name>
<sequence>MTKNVIHSFNIFKTIANISQFFAISTQSTAKTFPEKLIKANFTLRYPQKRSNERLGFNLEFKEGGVKKFYAAGCRAITLLKGEFLKNQLTLRGTEVSLFAEMSGICVWWAVFVKKKV</sequence>
<dbReference type="AlphaFoldDB" id="A0AAV4Y5L7"/>
<protein>
    <submittedName>
        <fullName evidence="1">Uncharacterized protein</fullName>
    </submittedName>
</protein>